<evidence type="ECO:0000256" key="3">
    <source>
        <dbReference type="ARBA" id="ARBA00022475"/>
    </source>
</evidence>
<dbReference type="PANTHER" id="PTHR43266:SF2">
    <property type="entry name" value="MAJOR FACILITATOR SUPERFAMILY (MFS) PROFILE DOMAIN-CONTAINING PROTEIN"/>
    <property type="match status" value="1"/>
</dbReference>
<comment type="subcellular location">
    <subcellularLocation>
        <location evidence="1">Cell membrane</location>
        <topology evidence="1">Multi-pass membrane protein</topology>
    </subcellularLocation>
</comment>
<dbReference type="InterPro" id="IPR011701">
    <property type="entry name" value="MFS"/>
</dbReference>
<evidence type="ECO:0000256" key="2">
    <source>
        <dbReference type="ARBA" id="ARBA00022448"/>
    </source>
</evidence>
<feature type="transmembrane region" description="Helical" evidence="7">
    <location>
        <begin position="349"/>
        <end position="368"/>
    </location>
</feature>
<feature type="transmembrane region" description="Helical" evidence="7">
    <location>
        <begin position="253"/>
        <end position="276"/>
    </location>
</feature>
<gene>
    <name evidence="8" type="ORF">FHR72_000141</name>
</gene>
<evidence type="ECO:0000256" key="7">
    <source>
        <dbReference type="SAM" id="Phobius"/>
    </source>
</evidence>
<evidence type="ECO:0000256" key="4">
    <source>
        <dbReference type="ARBA" id="ARBA00022692"/>
    </source>
</evidence>
<sequence length="450" mass="46127">MLGILRNPTFRSLFGAQVVALIGTGLLTVALGLLAYALAGDDAGTVLGSALAIKMAAYVLVAPVITAAAYRVPPRTLLIGANVLRAGIAALLPWVEQTWQIYVLVFVLQAASATFTPAFQSVLPAVLDDDEDYTRGLTLSRLAYDLESLLSPALAAALLVVVTYDNLFLGTALGFVLSGLLVHRSAIPRSGGERAASSFWTRTTDGVRHAFGRPVLRALLALNMVVAAATALVVVNTVVYAHTLLHADGGSAMAVLLACYGAGSMAAALSVPALIAIASDRRVMLTGAAIVLAGLGATAATLLLAPPATTAWMLLSSLWVVLGAGTSLINTPAARLVRDESVPETRCALFTAQFSLSHACFFVTYPLAGWLGASAGQGFAAVVLAGLAAVAAVVAATQWASGAARDGVGDPAAADQGALDRRRVAVVAAHPQAVGAAYRSAGTERRRLHG</sequence>
<accession>A0A839Q159</accession>
<protein>
    <recommendedName>
        <fullName evidence="10">MFS transporter</fullName>
    </recommendedName>
</protein>
<keyword evidence="2" id="KW-0813">Transport</keyword>
<dbReference type="Gene3D" id="1.20.1250.20">
    <property type="entry name" value="MFS general substrate transporter like domains"/>
    <property type="match status" value="1"/>
</dbReference>
<evidence type="ECO:0008006" key="10">
    <source>
        <dbReference type="Google" id="ProtNLM"/>
    </source>
</evidence>
<feature type="transmembrane region" description="Helical" evidence="7">
    <location>
        <begin position="51"/>
        <end position="70"/>
    </location>
</feature>
<keyword evidence="9" id="KW-1185">Reference proteome</keyword>
<feature type="transmembrane region" description="Helical" evidence="7">
    <location>
        <begin position="283"/>
        <end position="305"/>
    </location>
</feature>
<evidence type="ECO:0000256" key="6">
    <source>
        <dbReference type="ARBA" id="ARBA00023136"/>
    </source>
</evidence>
<keyword evidence="4 7" id="KW-0812">Transmembrane</keyword>
<evidence type="ECO:0000313" key="8">
    <source>
        <dbReference type="EMBL" id="MBB2988684.1"/>
    </source>
</evidence>
<evidence type="ECO:0000313" key="9">
    <source>
        <dbReference type="Proteomes" id="UP000550501"/>
    </source>
</evidence>
<feature type="transmembrane region" description="Helical" evidence="7">
    <location>
        <begin position="311"/>
        <end position="329"/>
    </location>
</feature>
<comment type="caution">
    <text evidence="8">The sequence shown here is derived from an EMBL/GenBank/DDBJ whole genome shotgun (WGS) entry which is preliminary data.</text>
</comment>
<dbReference type="SUPFAM" id="SSF103473">
    <property type="entry name" value="MFS general substrate transporter"/>
    <property type="match status" value="1"/>
</dbReference>
<dbReference type="GO" id="GO:0022857">
    <property type="term" value="F:transmembrane transporter activity"/>
    <property type="evidence" value="ECO:0007669"/>
    <property type="project" value="InterPro"/>
</dbReference>
<keyword evidence="3" id="KW-1003">Cell membrane</keyword>
<keyword evidence="5 7" id="KW-1133">Transmembrane helix</keyword>
<feature type="transmembrane region" description="Helical" evidence="7">
    <location>
        <begin position="374"/>
        <end position="396"/>
    </location>
</feature>
<feature type="transmembrane region" description="Helical" evidence="7">
    <location>
        <begin position="77"/>
        <end position="95"/>
    </location>
</feature>
<evidence type="ECO:0000256" key="1">
    <source>
        <dbReference type="ARBA" id="ARBA00004651"/>
    </source>
</evidence>
<dbReference type="PANTHER" id="PTHR43266">
    <property type="entry name" value="MACROLIDE-EFFLUX PROTEIN"/>
    <property type="match status" value="1"/>
</dbReference>
<dbReference type="AlphaFoldDB" id="A0A839Q159"/>
<dbReference type="GO" id="GO:0005886">
    <property type="term" value="C:plasma membrane"/>
    <property type="evidence" value="ECO:0007669"/>
    <property type="project" value="UniProtKB-SubCell"/>
</dbReference>
<dbReference type="Proteomes" id="UP000550501">
    <property type="component" value="Unassembled WGS sequence"/>
</dbReference>
<dbReference type="RefSeq" id="WP_260155709.1">
    <property type="nucleotide sequence ID" value="NZ_JACHVU010000001.1"/>
</dbReference>
<dbReference type="EMBL" id="JACHVU010000001">
    <property type="protein sequence ID" value="MBB2988684.1"/>
    <property type="molecule type" value="Genomic_DNA"/>
</dbReference>
<keyword evidence="6 7" id="KW-0472">Membrane</keyword>
<feature type="transmembrane region" description="Helical" evidence="7">
    <location>
        <begin position="12"/>
        <end position="39"/>
    </location>
</feature>
<proteinExistence type="predicted"/>
<reference evidence="8 9" key="1">
    <citation type="submission" date="2020-08" db="EMBL/GenBank/DDBJ databases">
        <title>The Agave Microbiome: Exploring the role of microbial communities in plant adaptations to desert environments.</title>
        <authorList>
            <person name="Partida-Martinez L.P."/>
        </authorList>
    </citation>
    <scope>NUCLEOTIDE SEQUENCE [LARGE SCALE GENOMIC DNA]</scope>
    <source>
        <strain evidence="8 9">AT2.18</strain>
    </source>
</reference>
<evidence type="ECO:0000256" key="5">
    <source>
        <dbReference type="ARBA" id="ARBA00022989"/>
    </source>
</evidence>
<name>A0A839Q159_MYCIR</name>
<organism evidence="8 9">
    <name type="scientific">Mycolicibacterium iranicum</name>
    <name type="common">Mycobacterium iranicum</name>
    <dbReference type="NCBI Taxonomy" id="912594"/>
    <lineage>
        <taxon>Bacteria</taxon>
        <taxon>Bacillati</taxon>
        <taxon>Actinomycetota</taxon>
        <taxon>Actinomycetes</taxon>
        <taxon>Mycobacteriales</taxon>
        <taxon>Mycobacteriaceae</taxon>
        <taxon>Mycolicibacterium</taxon>
    </lineage>
</organism>
<feature type="transmembrane region" description="Helical" evidence="7">
    <location>
        <begin position="218"/>
        <end position="241"/>
    </location>
</feature>
<feature type="transmembrane region" description="Helical" evidence="7">
    <location>
        <begin position="101"/>
        <end position="122"/>
    </location>
</feature>
<dbReference type="Pfam" id="PF07690">
    <property type="entry name" value="MFS_1"/>
    <property type="match status" value="1"/>
</dbReference>
<dbReference type="InterPro" id="IPR036259">
    <property type="entry name" value="MFS_trans_sf"/>
</dbReference>